<dbReference type="Pfam" id="PF05494">
    <property type="entry name" value="MlaC"/>
    <property type="match status" value="1"/>
</dbReference>
<dbReference type="PANTHER" id="PTHR36573">
    <property type="entry name" value="INTERMEMBRANE PHOSPHOLIPID TRANSPORT SYSTEM BINDING PROTEIN MLAC"/>
    <property type="match status" value="1"/>
</dbReference>
<dbReference type="InterPro" id="IPR042245">
    <property type="entry name" value="Tgt2/MlaC_sf"/>
</dbReference>
<dbReference type="PANTHER" id="PTHR36573:SF1">
    <property type="entry name" value="INTERMEMBRANE PHOSPHOLIPID TRANSPORT SYSTEM BINDING PROTEIN MLAC"/>
    <property type="match status" value="1"/>
</dbReference>
<dbReference type="AlphaFoldDB" id="A0A853F1L5"/>
<dbReference type="Proteomes" id="UP000568751">
    <property type="component" value="Unassembled WGS sequence"/>
</dbReference>
<protein>
    <submittedName>
        <fullName evidence="2">ABC transporter substrate-binding protein</fullName>
    </submittedName>
</protein>
<sequence length="193" mass="22254">MKKLHTLLLMLSLLMSSVALAYEEAPREEPAKVIQSAIIKLNQLTGMATYSPQMMRFLVEREITPLFDFEYIVNEVSAGSVNLNKEEFKYFSSLLKKNIINTLLERLAQGQSKSFNFISARPAMGGDIIIVRLNAKGFFRFGFNLDLSFHQNQANKWQVFDVALNYDSLINYYQRMVRSKVRRYGVYGMLGRI</sequence>
<feature type="signal peptide" evidence="1">
    <location>
        <begin position="1"/>
        <end position="21"/>
    </location>
</feature>
<feature type="chain" id="PRO_5032779580" evidence="1">
    <location>
        <begin position="22"/>
        <end position="193"/>
    </location>
</feature>
<keyword evidence="1" id="KW-0732">Signal</keyword>
<reference evidence="2 3" key="1">
    <citation type="submission" date="2020-05" db="EMBL/GenBank/DDBJ databases">
        <title>Horizontal transmission and recombination maintain forever young bacterial symbiont genomes.</title>
        <authorList>
            <person name="Russell S.L."/>
            <person name="Pepper-Tunick E."/>
            <person name="Svedberg J."/>
            <person name="Byrne A."/>
            <person name="Ruelas Castillo J."/>
            <person name="Vollmers C."/>
            <person name="Beinart R.A."/>
            <person name="Corbett-Detig R."/>
        </authorList>
    </citation>
    <scope>NUCLEOTIDE SEQUENCE [LARGE SCALE GENOMIC DNA]</scope>
    <source>
        <strain evidence="2">455</strain>
    </source>
</reference>
<comment type="caution">
    <text evidence="2">The sequence shown here is derived from an EMBL/GenBank/DDBJ whole genome shotgun (WGS) entry which is preliminary data.</text>
</comment>
<evidence type="ECO:0000313" key="2">
    <source>
        <dbReference type="EMBL" id="NYT26529.1"/>
    </source>
</evidence>
<accession>A0A853F1L5</accession>
<evidence type="ECO:0000313" key="3">
    <source>
        <dbReference type="Proteomes" id="UP000568751"/>
    </source>
</evidence>
<gene>
    <name evidence="2" type="ORF">H0A76_00585</name>
</gene>
<organism evidence="2 3">
    <name type="scientific">Candidatus Thiodubiliella endoseptemdiera</name>
    <dbReference type="NCBI Taxonomy" id="2738886"/>
    <lineage>
        <taxon>Bacteria</taxon>
        <taxon>Pseudomonadati</taxon>
        <taxon>Pseudomonadota</taxon>
        <taxon>Gammaproteobacteria</taxon>
        <taxon>Candidatus Pseudothioglobaceae</taxon>
        <taxon>Candidatus Thiodubiliella</taxon>
    </lineage>
</organism>
<proteinExistence type="predicted"/>
<name>A0A853F1L5_9GAMM</name>
<dbReference type="InterPro" id="IPR008869">
    <property type="entry name" value="MlaC/ttg2D"/>
</dbReference>
<evidence type="ECO:0000256" key="1">
    <source>
        <dbReference type="SAM" id="SignalP"/>
    </source>
</evidence>
<dbReference type="EMBL" id="JACCHT010000001">
    <property type="protein sequence ID" value="NYT26529.1"/>
    <property type="molecule type" value="Genomic_DNA"/>
</dbReference>
<dbReference type="Gene3D" id="3.10.450.710">
    <property type="entry name" value="Tgt2/MlaC"/>
    <property type="match status" value="1"/>
</dbReference>